<dbReference type="EMBL" id="DLUG01000100">
    <property type="protein sequence ID" value="DAB36645.1"/>
    <property type="molecule type" value="Genomic_DNA"/>
</dbReference>
<dbReference type="AlphaFoldDB" id="A0A2D3W9R5"/>
<organism evidence="2 3">
    <name type="scientific">Sulfurospirillum cavolei</name>
    <dbReference type="NCBI Taxonomy" id="366522"/>
    <lineage>
        <taxon>Bacteria</taxon>
        <taxon>Pseudomonadati</taxon>
        <taxon>Campylobacterota</taxon>
        <taxon>Epsilonproteobacteria</taxon>
        <taxon>Campylobacterales</taxon>
        <taxon>Sulfurospirillaceae</taxon>
        <taxon>Sulfurospirillum</taxon>
    </lineage>
</organism>
<dbReference type="STRING" id="366522.GCA_001548055_00618"/>
<comment type="caution">
    <text evidence="2">The sequence shown here is derived from an EMBL/GenBank/DDBJ whole genome shotgun (WGS) entry which is preliminary data.</text>
</comment>
<dbReference type="Proteomes" id="UP000231638">
    <property type="component" value="Unassembled WGS sequence"/>
</dbReference>
<reference evidence="2 3" key="1">
    <citation type="journal article" date="2017" name="Front. Microbiol.">
        <title>Comparative Genomic Analysis of the Class Epsilonproteobacteria and Proposed Reclassification to Epsilonbacteraeota (phyl. nov.).</title>
        <authorList>
            <person name="Waite D.W."/>
            <person name="Vanwonterghem I."/>
            <person name="Rinke C."/>
            <person name="Parks D.H."/>
            <person name="Zhang Y."/>
            <person name="Takai K."/>
            <person name="Sievert S.M."/>
            <person name="Simon J."/>
            <person name="Campbell B.J."/>
            <person name="Hanson T.E."/>
            <person name="Woyke T."/>
            <person name="Klotz M.G."/>
            <person name="Hugenholtz P."/>
        </authorList>
    </citation>
    <scope>NUCLEOTIDE SEQUENCE [LARGE SCALE GENOMIC DNA]</scope>
    <source>
        <strain evidence="2">UBA11420</strain>
    </source>
</reference>
<proteinExistence type="predicted"/>
<dbReference type="Pfam" id="PF13524">
    <property type="entry name" value="Glyco_trans_1_2"/>
    <property type="match status" value="1"/>
</dbReference>
<evidence type="ECO:0000259" key="1">
    <source>
        <dbReference type="Pfam" id="PF13524"/>
    </source>
</evidence>
<protein>
    <recommendedName>
        <fullName evidence="1">Spore protein YkvP/CgeB glycosyl transferase-like domain-containing protein</fullName>
    </recommendedName>
</protein>
<accession>A0A2D3W9R5</accession>
<dbReference type="InterPro" id="IPR055259">
    <property type="entry name" value="YkvP/CgeB_Glyco_trans-like"/>
</dbReference>
<sequence>MLNTLKQKFRTWRLHRENALYEKAYIQKFGPLPPFETFVIHENTFSRRRLNIIYLTSYDGTFSINNTYLPLQELGTVFRFEMDPQDDRKQWYAQKEAINRQMVRFVQETMAQHTIDVIVCYLSGRTLTQATLDFFKTLNAPIINESLDDERKFKSRKGPDGRYRGMSEICSYFDVSLTTSKSALIKYAVEGGKVLYKPYAANPLIYKKLGLEKKYDVVFIGANYGTRPTYITYLRQNGISVLTKGSGWEEGNATPDEMIVLFNQAKIILGFAGVGINDDIFILKGRDFEAPLTGSFYITQRHSELEEYFVLGKDIETYATKEELLEKVRYFLSHENEREAVARNGFDTCLHHYTAKAAYEKILGYLGL</sequence>
<gene>
    <name evidence="2" type="ORF">CFH80_03730</name>
</gene>
<evidence type="ECO:0000313" key="2">
    <source>
        <dbReference type="EMBL" id="DAB36645.1"/>
    </source>
</evidence>
<name>A0A2D3W9R5_9BACT</name>
<feature type="domain" description="Spore protein YkvP/CgeB glycosyl transferase-like" evidence="1">
    <location>
        <begin position="237"/>
        <end position="363"/>
    </location>
</feature>
<evidence type="ECO:0000313" key="3">
    <source>
        <dbReference type="Proteomes" id="UP000231638"/>
    </source>
</evidence>